<comment type="caution">
    <text evidence="2">The sequence shown here is derived from an EMBL/GenBank/DDBJ whole genome shotgun (WGS) entry which is preliminary data.</text>
</comment>
<name>A0A8J2PF42_9HEXA</name>
<feature type="compositionally biased region" description="Polar residues" evidence="1">
    <location>
        <begin position="21"/>
        <end position="31"/>
    </location>
</feature>
<protein>
    <submittedName>
        <fullName evidence="2">Uncharacterized protein</fullName>
    </submittedName>
</protein>
<gene>
    <name evidence="2" type="ORF">AFUS01_LOCUS29977</name>
</gene>
<reference evidence="2" key="1">
    <citation type="submission" date="2021-06" db="EMBL/GenBank/DDBJ databases">
        <authorList>
            <person name="Hodson N. C."/>
            <person name="Mongue J. A."/>
            <person name="Jaron S. K."/>
        </authorList>
    </citation>
    <scope>NUCLEOTIDE SEQUENCE</scope>
</reference>
<evidence type="ECO:0000256" key="1">
    <source>
        <dbReference type="SAM" id="MobiDB-lite"/>
    </source>
</evidence>
<sequence>MPKWKQGAKEGKPIEAKSFSKSEPSPINASTTDEDSNWLLYKSPIPVRKAKLRLKKDPGTKKDLYLKRKMPQGNPQEERKRRRKQIIPSKELDISSSSSSSPIAIPRPRSIRLRTKPSIWSTSWRRANNKKGKSLVSILNPLTSDGSCDEGFQE</sequence>
<organism evidence="2 3">
    <name type="scientific">Allacma fusca</name>
    <dbReference type="NCBI Taxonomy" id="39272"/>
    <lineage>
        <taxon>Eukaryota</taxon>
        <taxon>Metazoa</taxon>
        <taxon>Ecdysozoa</taxon>
        <taxon>Arthropoda</taxon>
        <taxon>Hexapoda</taxon>
        <taxon>Collembola</taxon>
        <taxon>Symphypleona</taxon>
        <taxon>Sminthuridae</taxon>
        <taxon>Allacma</taxon>
    </lineage>
</organism>
<feature type="compositionally biased region" description="Basic and acidic residues" evidence="1">
    <location>
        <begin position="55"/>
        <end position="66"/>
    </location>
</feature>
<dbReference type="Proteomes" id="UP000708208">
    <property type="component" value="Unassembled WGS sequence"/>
</dbReference>
<proteinExistence type="predicted"/>
<feature type="compositionally biased region" description="Low complexity" evidence="1">
    <location>
        <begin position="94"/>
        <end position="108"/>
    </location>
</feature>
<evidence type="ECO:0000313" key="3">
    <source>
        <dbReference type="Proteomes" id="UP000708208"/>
    </source>
</evidence>
<keyword evidence="3" id="KW-1185">Reference proteome</keyword>
<feature type="region of interest" description="Disordered" evidence="1">
    <location>
        <begin position="1"/>
        <end position="35"/>
    </location>
</feature>
<feature type="region of interest" description="Disordered" evidence="1">
    <location>
        <begin position="51"/>
        <end position="110"/>
    </location>
</feature>
<accession>A0A8J2PF42</accession>
<dbReference type="EMBL" id="CAJVCH010452072">
    <property type="protein sequence ID" value="CAG7819538.1"/>
    <property type="molecule type" value="Genomic_DNA"/>
</dbReference>
<feature type="compositionally biased region" description="Basic and acidic residues" evidence="1">
    <location>
        <begin position="7"/>
        <end position="20"/>
    </location>
</feature>
<dbReference type="AlphaFoldDB" id="A0A8J2PF42"/>
<evidence type="ECO:0000313" key="2">
    <source>
        <dbReference type="EMBL" id="CAG7819538.1"/>
    </source>
</evidence>